<dbReference type="SUPFAM" id="SSF160964">
    <property type="entry name" value="MalF N-terminal region-like"/>
    <property type="match status" value="1"/>
</dbReference>
<feature type="signal peptide" evidence="9">
    <location>
        <begin position="1"/>
        <end position="24"/>
    </location>
</feature>
<feature type="transmembrane region" description="Helical" evidence="7">
    <location>
        <begin position="693"/>
        <end position="716"/>
    </location>
</feature>
<feature type="transmembrane region" description="Helical" evidence="7">
    <location>
        <begin position="593"/>
        <end position="615"/>
    </location>
</feature>
<accession>A0ABW2X5X9</accession>
<evidence type="ECO:0000256" key="6">
    <source>
        <dbReference type="ARBA" id="ARBA00023136"/>
    </source>
</evidence>
<dbReference type="PANTHER" id="PTHR43227">
    <property type="entry name" value="BLL4140 PROTEIN"/>
    <property type="match status" value="1"/>
</dbReference>
<keyword evidence="2 7" id="KW-0813">Transport</keyword>
<feature type="chain" id="PRO_5046911781" evidence="9">
    <location>
        <begin position="25"/>
        <end position="785"/>
    </location>
</feature>
<dbReference type="Gene3D" id="1.10.3720.10">
    <property type="entry name" value="MetI-like"/>
    <property type="match status" value="1"/>
</dbReference>
<dbReference type="Pfam" id="PF01547">
    <property type="entry name" value="SBP_bac_1"/>
    <property type="match status" value="1"/>
</dbReference>
<keyword evidence="4 7" id="KW-0812">Transmembrane</keyword>
<protein>
    <submittedName>
        <fullName evidence="11">Extracellular solute-binding protein</fullName>
    </submittedName>
</protein>
<dbReference type="InterPro" id="IPR006059">
    <property type="entry name" value="SBP"/>
</dbReference>
<proteinExistence type="inferred from homology"/>
<evidence type="ECO:0000256" key="1">
    <source>
        <dbReference type="ARBA" id="ARBA00004651"/>
    </source>
</evidence>
<organism evidence="11 12">
    <name type="scientific">Streptomyces sanglieri</name>
    <dbReference type="NCBI Taxonomy" id="193460"/>
    <lineage>
        <taxon>Bacteria</taxon>
        <taxon>Bacillati</taxon>
        <taxon>Actinomycetota</taxon>
        <taxon>Actinomycetes</taxon>
        <taxon>Kitasatosporales</taxon>
        <taxon>Streptomycetaceae</taxon>
        <taxon>Streptomyces</taxon>
    </lineage>
</organism>
<dbReference type="SUPFAM" id="SSF161098">
    <property type="entry name" value="MetI-like"/>
    <property type="match status" value="1"/>
</dbReference>
<keyword evidence="9" id="KW-0732">Signal</keyword>
<keyword evidence="3" id="KW-1003">Cell membrane</keyword>
<dbReference type="PANTHER" id="PTHR43227:SF8">
    <property type="entry name" value="DIACETYLCHITOBIOSE UPTAKE SYSTEM PERMEASE PROTEIN DASB"/>
    <property type="match status" value="1"/>
</dbReference>
<dbReference type="PROSITE" id="PS51257">
    <property type="entry name" value="PROKAR_LIPOPROTEIN"/>
    <property type="match status" value="1"/>
</dbReference>
<name>A0ABW2X5X9_9ACTN</name>
<dbReference type="Gene3D" id="3.40.190.10">
    <property type="entry name" value="Periplasmic binding protein-like II"/>
    <property type="match status" value="2"/>
</dbReference>
<gene>
    <name evidence="11" type="ORF">ACFQ2K_47960</name>
</gene>
<keyword evidence="6 7" id="KW-0472">Membrane</keyword>
<evidence type="ECO:0000256" key="5">
    <source>
        <dbReference type="ARBA" id="ARBA00022989"/>
    </source>
</evidence>
<evidence type="ECO:0000259" key="10">
    <source>
        <dbReference type="PROSITE" id="PS50928"/>
    </source>
</evidence>
<evidence type="ECO:0000256" key="4">
    <source>
        <dbReference type="ARBA" id="ARBA00022692"/>
    </source>
</evidence>
<feature type="domain" description="ABC transmembrane type-1" evidence="10">
    <location>
        <begin position="557"/>
        <end position="774"/>
    </location>
</feature>
<dbReference type="CDD" id="cd06261">
    <property type="entry name" value="TM_PBP2"/>
    <property type="match status" value="1"/>
</dbReference>
<evidence type="ECO:0000256" key="2">
    <source>
        <dbReference type="ARBA" id="ARBA00022448"/>
    </source>
</evidence>
<reference evidence="12" key="1">
    <citation type="journal article" date="2019" name="Int. J. Syst. Evol. Microbiol.">
        <title>The Global Catalogue of Microorganisms (GCM) 10K type strain sequencing project: providing services to taxonomists for standard genome sequencing and annotation.</title>
        <authorList>
            <consortium name="The Broad Institute Genomics Platform"/>
            <consortium name="The Broad Institute Genome Sequencing Center for Infectious Disease"/>
            <person name="Wu L."/>
            <person name="Ma J."/>
        </authorList>
    </citation>
    <scope>NUCLEOTIDE SEQUENCE [LARGE SCALE GENOMIC DNA]</scope>
    <source>
        <strain evidence="12">JCM 12607</strain>
    </source>
</reference>
<evidence type="ECO:0000256" key="9">
    <source>
        <dbReference type="SAM" id="SignalP"/>
    </source>
</evidence>
<dbReference type="InterPro" id="IPR050809">
    <property type="entry name" value="UgpAE/MalFG_permease"/>
</dbReference>
<feature type="transmembrane region" description="Helical" evidence="7">
    <location>
        <begin position="494"/>
        <end position="521"/>
    </location>
</feature>
<evidence type="ECO:0000256" key="8">
    <source>
        <dbReference type="SAM" id="MobiDB-lite"/>
    </source>
</evidence>
<evidence type="ECO:0000256" key="7">
    <source>
        <dbReference type="RuleBase" id="RU363032"/>
    </source>
</evidence>
<feature type="transmembrane region" description="Helical" evidence="7">
    <location>
        <begin position="647"/>
        <end position="672"/>
    </location>
</feature>
<evidence type="ECO:0000313" key="12">
    <source>
        <dbReference type="Proteomes" id="UP001596915"/>
    </source>
</evidence>
<sequence length="785" mass="84432">MTHKGMRYSALVAVTLTAALGASACSGSAGRDSGGDTKPRAVPVVKGEGKTLTVWVMDGDYSDATLKAMNEQFTQQTGAKVKVEVQNWDGITTKITTALATSTPPDVIDIGNTQVASFAASGGLMDLTPYTKDLKQGQSWLAGLEEPATVDGRLYAVPSFAGARAVIYNKKIWAQAGVKSAPATFDELTGALRKIRAANTAPDFSPFYLPGRYWHTGVQFVWDAGGDIAAKQGSSWKGTLGSEAAQRGLNEYKQFQNEFSAPSTRTIDTLNPDQTRVFADGKAAAMSATNATIALIKKANPAFKESDLETFPFPGRSGKSQPVMLGGSDWGIAAKSANSDLALQWVKIATAPSVQKQWVAGHDGWIPNSTGAVKAARGEADPLFRGSSTRPCDPRPPRPPPTGRQWRATRTSTRCSPPSPPAPVVRSRRPTPSTRRWARYSMPSTEQPVRGNPKTAGNPKEAFPDSTPGPADALPRHRAGAGTRAASARHRGPWVAWWLLTPAGLVMLAVTVAPIAFLVYASFTDYDQRSLFTGAFDVVGTRQYTDLLSQPDFWDALTRTVVFTAAMVAGSIAVGAGVAQLLTRLGTAMRMTVTIVLILAWAMPTVASSLVWKWLFQPGYGVVNWLLTQTGLFGDMTNTDWSNSAPLAYLSIWLLIVWQAVPFIALTLYAALSQMPGELQEAARLDGAGEWRLWWSVTLPFLRPTLTLVTLMSVIWDFNVFNQIWLISAGGPDSATTTLGVFAYKTAFVAFRVGQGAALSVITTIMLLAVTALYIRRLLRSGEDL</sequence>
<dbReference type="EMBL" id="JBHTGL010000008">
    <property type="protein sequence ID" value="MFD0629215.1"/>
    <property type="molecule type" value="Genomic_DNA"/>
</dbReference>
<dbReference type="Pfam" id="PF00528">
    <property type="entry name" value="BPD_transp_1"/>
    <property type="match status" value="1"/>
</dbReference>
<dbReference type="InterPro" id="IPR035906">
    <property type="entry name" value="MetI-like_sf"/>
</dbReference>
<comment type="subcellular location">
    <subcellularLocation>
        <location evidence="1 7">Cell membrane</location>
        <topology evidence="1 7">Multi-pass membrane protein</topology>
    </subcellularLocation>
</comment>
<keyword evidence="5 7" id="KW-1133">Transmembrane helix</keyword>
<feature type="transmembrane region" description="Helical" evidence="7">
    <location>
        <begin position="757"/>
        <end position="775"/>
    </location>
</feature>
<evidence type="ECO:0000256" key="3">
    <source>
        <dbReference type="ARBA" id="ARBA00022475"/>
    </source>
</evidence>
<dbReference type="Proteomes" id="UP001596915">
    <property type="component" value="Unassembled WGS sequence"/>
</dbReference>
<keyword evidence="12" id="KW-1185">Reference proteome</keyword>
<comment type="caution">
    <text evidence="11">The sequence shown here is derived from an EMBL/GenBank/DDBJ whole genome shotgun (WGS) entry which is preliminary data.</text>
</comment>
<comment type="similarity">
    <text evidence="7">Belongs to the binding-protein-dependent transport system permease family.</text>
</comment>
<evidence type="ECO:0000313" key="11">
    <source>
        <dbReference type="EMBL" id="MFD0629215.1"/>
    </source>
</evidence>
<feature type="region of interest" description="Disordered" evidence="8">
    <location>
        <begin position="382"/>
        <end position="477"/>
    </location>
</feature>
<dbReference type="InterPro" id="IPR000515">
    <property type="entry name" value="MetI-like"/>
</dbReference>
<dbReference type="SUPFAM" id="SSF53850">
    <property type="entry name" value="Periplasmic binding protein-like II"/>
    <property type="match status" value="1"/>
</dbReference>
<dbReference type="PROSITE" id="PS50928">
    <property type="entry name" value="ABC_TM1"/>
    <property type="match status" value="1"/>
</dbReference>